<dbReference type="PROSITE" id="PS50060">
    <property type="entry name" value="MAM_2"/>
    <property type="match status" value="4"/>
</dbReference>
<evidence type="ECO:0000256" key="3">
    <source>
        <dbReference type="SAM" id="SignalP"/>
    </source>
</evidence>
<protein>
    <recommendedName>
        <fullName evidence="4">MAM domain-containing protein</fullName>
    </recommendedName>
</protein>
<feature type="transmembrane region" description="Helical" evidence="2">
    <location>
        <begin position="961"/>
        <end position="983"/>
    </location>
</feature>
<dbReference type="InterPro" id="IPR013320">
    <property type="entry name" value="ConA-like_dom_sf"/>
</dbReference>
<sequence>MECFIWILALLSCLRYSSATCLCDFDEGRDFCDWTNTNSSALSWKLGRGRSDDRMSGVQSDHTCKNSQGQYMYIAGQDAMAPGEVAIIESPILTLTNEDSLYFWYTMNGFGTGSLSVIRVEAKENATEVLWSKSGHQNSEWLRGNVTLKPGVFTLEFKATVRLPIASDIAIDDVYLQTETQRFKYDNRTYCSVQTTTTAQAHPTTVPATTVTVQTSARTTTVPPSCTDKFKDAVTLPGSCDYENGTCGMTVTPNTTAPNVRWLRTSGSHGSAKDKNNYILGDHTLVWNGTASGFYMGFQECGWFCFLNPYYSTQMETVPVYTSPICLSFWYILPGPGSNLEVLVREFTGVLHSVWSQRNTSDHGWRLASLSITADPPYTVVFQTMNQPLKISVGIDDVIMEASNITLEYYKDIAASMVSLGNRTSPASVTLPITMTTEYPITTTDLPTEKVFCDFDEEREFCNWKGHNASSTSFTWNLRRGKSEDRISGAKYDHTCLNEQGSYMYIAGRDAIASGEVASIESPILTLKREDNLFFWYTMNGFGTGNLSLIRVEADDNATTVLWSKSGHQSRDWLQGHVTLTPGTFTLEFQATVRLPVASDIALDDVYLESEYQIFTKSNRTYCTYVTTTTPTTVTTTTTLATTRSSKTTKVLAGTTRSQSICRDKVRDIVTLPGSCDFENGRCGMTVTANESVKTVTWLRKANHGSKQYLDGFISGDHTHERENATGFYMDFQACGVFCVFKPLYSTRMETVPVYTSPICLSFWYILSGPGSNLEVFVREFTGALHSVWSQRNTSDHGWRLASMSITADPPYTIVFQTVNQQNSISVGVDDIVIHASNISIEYYKMLAGYASSSSTIATTTTINRTSQVTSGSSQPTVFTDVSRAFTTVTEIPVTGEISSSSSTFETTANWVPSTSSQTMPKETKSTLATTKKPVPTTKSEDNKLGKSDEQRSEQKSTVQLVGYSVGGLVGLVAIVVLIYFILKMRTKLTGSIPADLPLDTLEKNTPIVQVYSNLAYVGTNGHAFNGDVSREKSWSGKSNGRVDMIEDLQNISSKTPYSTRL</sequence>
<feature type="domain" description="MAM" evidence="4">
    <location>
        <begin position="451"/>
        <end position="625"/>
    </location>
</feature>
<dbReference type="EMBL" id="JAIWYP010000004">
    <property type="protein sequence ID" value="KAH3830132.1"/>
    <property type="molecule type" value="Genomic_DNA"/>
</dbReference>
<evidence type="ECO:0000313" key="5">
    <source>
        <dbReference type="EMBL" id="KAH3830132.1"/>
    </source>
</evidence>
<feature type="signal peptide" evidence="3">
    <location>
        <begin position="1"/>
        <end position="19"/>
    </location>
</feature>
<dbReference type="GO" id="GO:0016020">
    <property type="term" value="C:membrane"/>
    <property type="evidence" value="ECO:0007669"/>
    <property type="project" value="InterPro"/>
</dbReference>
<reference evidence="5" key="2">
    <citation type="submission" date="2020-11" db="EMBL/GenBank/DDBJ databases">
        <authorList>
            <person name="McCartney M.A."/>
            <person name="Auch B."/>
            <person name="Kono T."/>
            <person name="Mallez S."/>
            <person name="Becker A."/>
            <person name="Gohl D.M."/>
            <person name="Silverstein K.A.T."/>
            <person name="Koren S."/>
            <person name="Bechman K.B."/>
            <person name="Herman A."/>
            <person name="Abrahante J.E."/>
            <person name="Garbe J."/>
        </authorList>
    </citation>
    <scope>NUCLEOTIDE SEQUENCE</scope>
    <source>
        <strain evidence="5">Duluth1</strain>
        <tissue evidence="5">Whole animal</tissue>
    </source>
</reference>
<evidence type="ECO:0000256" key="2">
    <source>
        <dbReference type="SAM" id="Phobius"/>
    </source>
</evidence>
<dbReference type="OrthoDB" id="6102619at2759"/>
<feature type="compositionally biased region" description="Basic and acidic residues" evidence="1">
    <location>
        <begin position="939"/>
        <end position="955"/>
    </location>
</feature>
<dbReference type="InterPro" id="IPR000998">
    <property type="entry name" value="MAM_dom"/>
</dbReference>
<dbReference type="Proteomes" id="UP000828390">
    <property type="component" value="Unassembled WGS sequence"/>
</dbReference>
<dbReference type="InterPro" id="IPR051560">
    <property type="entry name" value="MAM_domain-containing"/>
</dbReference>
<feature type="chain" id="PRO_5039325026" description="MAM domain-containing protein" evidence="3">
    <location>
        <begin position="20"/>
        <end position="1062"/>
    </location>
</feature>
<feature type="region of interest" description="Disordered" evidence="1">
    <location>
        <begin position="912"/>
        <end position="957"/>
    </location>
</feature>
<evidence type="ECO:0000313" key="6">
    <source>
        <dbReference type="Proteomes" id="UP000828390"/>
    </source>
</evidence>
<accession>A0A9D4HE76</accession>
<keyword evidence="2" id="KW-0812">Transmembrane</keyword>
<reference evidence="5" key="1">
    <citation type="journal article" date="2019" name="bioRxiv">
        <title>The Genome of the Zebra Mussel, Dreissena polymorpha: A Resource for Invasive Species Research.</title>
        <authorList>
            <person name="McCartney M.A."/>
            <person name="Auch B."/>
            <person name="Kono T."/>
            <person name="Mallez S."/>
            <person name="Zhang Y."/>
            <person name="Obille A."/>
            <person name="Becker A."/>
            <person name="Abrahante J.E."/>
            <person name="Garbe J."/>
            <person name="Badalamenti J.P."/>
            <person name="Herman A."/>
            <person name="Mangelson H."/>
            <person name="Liachko I."/>
            <person name="Sullivan S."/>
            <person name="Sone E.D."/>
            <person name="Koren S."/>
            <person name="Silverstein K.A.T."/>
            <person name="Beckman K.B."/>
            <person name="Gohl D.M."/>
        </authorList>
    </citation>
    <scope>NUCLEOTIDE SEQUENCE</scope>
    <source>
        <strain evidence="5">Duluth1</strain>
        <tissue evidence="5">Whole animal</tissue>
    </source>
</reference>
<dbReference type="PANTHER" id="PTHR23282:SF101">
    <property type="entry name" value="MAM DOMAIN-CONTAINING PROTEIN"/>
    <property type="match status" value="1"/>
</dbReference>
<feature type="domain" description="MAM" evidence="4">
    <location>
        <begin position="674"/>
        <end position="834"/>
    </location>
</feature>
<feature type="domain" description="MAM" evidence="4">
    <location>
        <begin position="238"/>
        <end position="400"/>
    </location>
</feature>
<keyword evidence="2" id="KW-1133">Transmembrane helix</keyword>
<name>A0A9D4HE76_DREPO</name>
<dbReference type="SMART" id="SM00137">
    <property type="entry name" value="MAM"/>
    <property type="match status" value="4"/>
</dbReference>
<keyword evidence="6" id="KW-1185">Reference proteome</keyword>
<evidence type="ECO:0000256" key="1">
    <source>
        <dbReference type="SAM" id="MobiDB-lite"/>
    </source>
</evidence>
<evidence type="ECO:0000259" key="4">
    <source>
        <dbReference type="PROSITE" id="PS50060"/>
    </source>
</evidence>
<organism evidence="5 6">
    <name type="scientific">Dreissena polymorpha</name>
    <name type="common">Zebra mussel</name>
    <name type="synonym">Mytilus polymorpha</name>
    <dbReference type="NCBI Taxonomy" id="45954"/>
    <lineage>
        <taxon>Eukaryota</taxon>
        <taxon>Metazoa</taxon>
        <taxon>Spiralia</taxon>
        <taxon>Lophotrochozoa</taxon>
        <taxon>Mollusca</taxon>
        <taxon>Bivalvia</taxon>
        <taxon>Autobranchia</taxon>
        <taxon>Heteroconchia</taxon>
        <taxon>Euheterodonta</taxon>
        <taxon>Imparidentia</taxon>
        <taxon>Neoheterodontei</taxon>
        <taxon>Myida</taxon>
        <taxon>Dreissenoidea</taxon>
        <taxon>Dreissenidae</taxon>
        <taxon>Dreissena</taxon>
    </lineage>
</organism>
<keyword evidence="2" id="KW-0472">Membrane</keyword>
<gene>
    <name evidence="5" type="ORF">DPMN_103370</name>
</gene>
<keyword evidence="3" id="KW-0732">Signal</keyword>
<dbReference type="Gene3D" id="2.60.120.200">
    <property type="match status" value="4"/>
</dbReference>
<dbReference type="AlphaFoldDB" id="A0A9D4HE76"/>
<dbReference type="PANTHER" id="PTHR23282">
    <property type="entry name" value="APICAL ENDOSOMAL GLYCOPROTEIN PRECURSOR"/>
    <property type="match status" value="1"/>
</dbReference>
<dbReference type="CDD" id="cd06263">
    <property type="entry name" value="MAM"/>
    <property type="match status" value="3"/>
</dbReference>
<dbReference type="Pfam" id="PF00629">
    <property type="entry name" value="MAM"/>
    <property type="match status" value="4"/>
</dbReference>
<proteinExistence type="predicted"/>
<dbReference type="SUPFAM" id="SSF49899">
    <property type="entry name" value="Concanavalin A-like lectins/glucanases"/>
    <property type="match status" value="4"/>
</dbReference>
<feature type="compositionally biased region" description="Polar residues" evidence="1">
    <location>
        <begin position="912"/>
        <end position="930"/>
    </location>
</feature>
<feature type="domain" description="MAM" evidence="4">
    <location>
        <begin position="23"/>
        <end position="193"/>
    </location>
</feature>
<comment type="caution">
    <text evidence="5">The sequence shown here is derived from an EMBL/GenBank/DDBJ whole genome shotgun (WGS) entry which is preliminary data.</text>
</comment>